<feature type="transmembrane region" description="Helical" evidence="1">
    <location>
        <begin position="82"/>
        <end position="101"/>
    </location>
</feature>
<gene>
    <name evidence="2" type="ORF">EV213_10929</name>
</gene>
<protein>
    <submittedName>
        <fullName evidence="2">Uncharacterized protein</fullName>
    </submittedName>
</protein>
<dbReference type="Proteomes" id="UP000295632">
    <property type="component" value="Unassembled WGS sequence"/>
</dbReference>
<dbReference type="AlphaFoldDB" id="A0A4R6TYK2"/>
<evidence type="ECO:0000256" key="1">
    <source>
        <dbReference type="SAM" id="Phobius"/>
    </source>
</evidence>
<keyword evidence="1" id="KW-0812">Transmembrane</keyword>
<feature type="transmembrane region" description="Helical" evidence="1">
    <location>
        <begin position="24"/>
        <end position="44"/>
    </location>
</feature>
<accession>A0A4R6TYK2</accession>
<keyword evidence="1" id="KW-1133">Transmembrane helix</keyword>
<evidence type="ECO:0000313" key="2">
    <source>
        <dbReference type="EMBL" id="TDQ38661.1"/>
    </source>
</evidence>
<feature type="transmembrane region" description="Helical" evidence="1">
    <location>
        <begin position="59"/>
        <end position="77"/>
    </location>
</feature>
<organism evidence="2 3">
    <name type="scientific">Aureibacillus halotolerans</name>
    <dbReference type="NCBI Taxonomy" id="1508390"/>
    <lineage>
        <taxon>Bacteria</taxon>
        <taxon>Bacillati</taxon>
        <taxon>Bacillota</taxon>
        <taxon>Bacilli</taxon>
        <taxon>Bacillales</taxon>
        <taxon>Bacillaceae</taxon>
        <taxon>Aureibacillus</taxon>
    </lineage>
</organism>
<evidence type="ECO:0000313" key="3">
    <source>
        <dbReference type="Proteomes" id="UP000295632"/>
    </source>
</evidence>
<proteinExistence type="predicted"/>
<dbReference type="EMBL" id="SNYJ01000009">
    <property type="protein sequence ID" value="TDQ38661.1"/>
    <property type="molecule type" value="Genomic_DNA"/>
</dbReference>
<keyword evidence="3" id="KW-1185">Reference proteome</keyword>
<comment type="caution">
    <text evidence="2">The sequence shown here is derived from an EMBL/GenBank/DDBJ whole genome shotgun (WGS) entry which is preliminary data.</text>
</comment>
<name>A0A4R6TYK2_9BACI</name>
<keyword evidence="1" id="KW-0472">Membrane</keyword>
<reference evidence="2 3" key="1">
    <citation type="submission" date="2019-03" db="EMBL/GenBank/DDBJ databases">
        <title>Genomic Encyclopedia of Type Strains, Phase IV (KMG-IV): sequencing the most valuable type-strain genomes for metagenomic binning, comparative biology and taxonomic classification.</title>
        <authorList>
            <person name="Goeker M."/>
        </authorList>
    </citation>
    <scope>NUCLEOTIDE SEQUENCE [LARGE SCALE GENOMIC DNA]</scope>
    <source>
        <strain evidence="2 3">DSM 28697</strain>
    </source>
</reference>
<sequence>MKGEIRMPNNQHGMTKIPEPRKPFAILSVCILLLHIVYVIMYFTQSLPSALATTEIKEFIPMMFTIVGYATAIGSLYKSATIYLVLSHTVVMIVFSAIAFIN</sequence>